<protein>
    <recommendedName>
        <fullName evidence="3">RCC1-like domain-containing protein</fullName>
    </recommendedName>
</protein>
<dbReference type="InterPro" id="IPR000408">
    <property type="entry name" value="Reg_chr_condens"/>
</dbReference>
<feature type="repeat" description="RCC1" evidence="2">
    <location>
        <begin position="7"/>
        <end position="64"/>
    </location>
</feature>
<proteinExistence type="predicted"/>
<dbReference type="AlphaFoldDB" id="F1A0X8"/>
<dbReference type="GeneID" id="10511093"/>
<dbReference type="Pfam" id="PF25390">
    <property type="entry name" value="WD40_RLD"/>
    <property type="match status" value="1"/>
</dbReference>
<reference evidence="5" key="1">
    <citation type="journal article" date="2011" name="Genome Biol.">
        <title>Comparative genomics of the social amoebae Dictyostelium discoideum and Dictyostelium purpureum.</title>
        <authorList>
            <consortium name="US DOE Joint Genome Institute (JGI-PGF)"/>
            <person name="Sucgang R."/>
            <person name="Kuo A."/>
            <person name="Tian X."/>
            <person name="Salerno W."/>
            <person name="Parikh A."/>
            <person name="Feasley C.L."/>
            <person name="Dalin E."/>
            <person name="Tu H."/>
            <person name="Huang E."/>
            <person name="Barry K."/>
            <person name="Lindquist E."/>
            <person name="Shapiro H."/>
            <person name="Bruce D."/>
            <person name="Schmutz J."/>
            <person name="Salamov A."/>
            <person name="Fey P."/>
            <person name="Gaudet P."/>
            <person name="Anjard C."/>
            <person name="Babu M.M."/>
            <person name="Basu S."/>
            <person name="Bushmanova Y."/>
            <person name="van der Wel H."/>
            <person name="Katoh-Kurasawa M."/>
            <person name="Dinh C."/>
            <person name="Coutinho P.M."/>
            <person name="Saito T."/>
            <person name="Elias M."/>
            <person name="Schaap P."/>
            <person name="Kay R.R."/>
            <person name="Henrissat B."/>
            <person name="Eichinger L."/>
            <person name="Rivero F."/>
            <person name="Putnam N.H."/>
            <person name="West C.M."/>
            <person name="Loomis W.F."/>
            <person name="Chisholm R.L."/>
            <person name="Shaulsky G."/>
            <person name="Strassmann J.E."/>
            <person name="Queller D.C."/>
            <person name="Kuspa A."/>
            <person name="Grigoriev I.V."/>
        </authorList>
    </citation>
    <scope>NUCLEOTIDE SEQUENCE [LARGE SCALE GENOMIC DNA]</scope>
    <source>
        <strain evidence="5">QSDP1</strain>
    </source>
</reference>
<feature type="repeat" description="RCC1" evidence="2">
    <location>
        <begin position="65"/>
        <end position="114"/>
    </location>
</feature>
<dbReference type="InterPro" id="IPR051210">
    <property type="entry name" value="Ub_ligase/GEF_domain"/>
</dbReference>
<feature type="repeat" description="RCC1" evidence="2">
    <location>
        <begin position="115"/>
        <end position="169"/>
    </location>
</feature>
<dbReference type="PRINTS" id="PR00633">
    <property type="entry name" value="RCCNDNSATION"/>
</dbReference>
<dbReference type="Gene3D" id="2.130.10.30">
    <property type="entry name" value="Regulator of chromosome condensation 1/beta-lactamase-inhibitor protein II"/>
    <property type="match status" value="2"/>
</dbReference>
<keyword evidence="1" id="KW-0677">Repeat</keyword>
<dbReference type="EMBL" id="GL871353">
    <property type="protein sequence ID" value="EGC30154.1"/>
    <property type="molecule type" value="Genomic_DNA"/>
</dbReference>
<dbReference type="KEGG" id="dpp:DICPUDRAFT_95807"/>
<dbReference type="PANTHER" id="PTHR22870:SF448">
    <property type="entry name" value="REGULATOR OF CHROMOSOME CONDENSATION DOMAIN-CONTAINING PROTEIN"/>
    <property type="match status" value="1"/>
</dbReference>
<keyword evidence="5" id="KW-1185">Reference proteome</keyword>
<dbReference type="InterPro" id="IPR009091">
    <property type="entry name" value="RCC1/BLIP-II"/>
</dbReference>
<feature type="repeat" description="RCC1" evidence="2">
    <location>
        <begin position="170"/>
        <end position="222"/>
    </location>
</feature>
<dbReference type="InterPro" id="IPR058923">
    <property type="entry name" value="RCC1-like_dom"/>
</dbReference>
<dbReference type="PANTHER" id="PTHR22870">
    <property type="entry name" value="REGULATOR OF CHROMOSOME CONDENSATION"/>
    <property type="match status" value="1"/>
</dbReference>
<dbReference type="VEuPathDB" id="AmoebaDB:DICPUDRAFT_95807"/>
<dbReference type="RefSeq" id="XP_003293316.1">
    <property type="nucleotide sequence ID" value="XM_003293268.1"/>
</dbReference>
<name>F1A0X8_DICPU</name>
<evidence type="ECO:0000259" key="3">
    <source>
        <dbReference type="Pfam" id="PF25390"/>
    </source>
</evidence>
<dbReference type="InterPro" id="IPR036770">
    <property type="entry name" value="Ankyrin_rpt-contain_sf"/>
</dbReference>
<dbReference type="OrthoDB" id="10256179at2759"/>
<dbReference type="SUPFAM" id="SSF48403">
    <property type="entry name" value="Ankyrin repeat"/>
    <property type="match status" value="1"/>
</dbReference>
<organism evidence="4 5">
    <name type="scientific">Dictyostelium purpureum</name>
    <name type="common">Slime mold</name>
    <dbReference type="NCBI Taxonomy" id="5786"/>
    <lineage>
        <taxon>Eukaryota</taxon>
        <taxon>Amoebozoa</taxon>
        <taxon>Evosea</taxon>
        <taxon>Eumycetozoa</taxon>
        <taxon>Dictyostelia</taxon>
        <taxon>Dictyosteliales</taxon>
        <taxon>Dictyosteliaceae</taxon>
        <taxon>Dictyostelium</taxon>
    </lineage>
</organism>
<feature type="domain" description="RCC1-like" evidence="3">
    <location>
        <begin position="2"/>
        <end position="282"/>
    </location>
</feature>
<dbReference type="Gene3D" id="1.25.40.20">
    <property type="entry name" value="Ankyrin repeat-containing domain"/>
    <property type="match status" value="1"/>
</dbReference>
<dbReference type="SUPFAM" id="SSF50985">
    <property type="entry name" value="RCC1/BLIP-II"/>
    <property type="match status" value="2"/>
</dbReference>
<evidence type="ECO:0000313" key="5">
    <source>
        <dbReference type="Proteomes" id="UP000001064"/>
    </source>
</evidence>
<dbReference type="PROSITE" id="PS50012">
    <property type="entry name" value="RCC1_3"/>
    <property type="match status" value="6"/>
</dbReference>
<evidence type="ECO:0000256" key="2">
    <source>
        <dbReference type="PROSITE-ProRule" id="PRU00235"/>
    </source>
</evidence>
<evidence type="ECO:0000313" key="4">
    <source>
        <dbReference type="EMBL" id="EGC30154.1"/>
    </source>
</evidence>
<accession>F1A0X8</accession>
<gene>
    <name evidence="4" type="ORF">DICPUDRAFT_95807</name>
</gene>
<sequence>MALYQENFLMLFGKNSHGQLGTEIEGKEVIYNQDNYTSVPMPLMGYTVKKVSCGVQHTGFITTEGKVFTFGNGSFGKLGIGHTEDVRTPEEVYSLYGVVDIECGNDHTIVLDREKRVFTWGSASLGRLGLGKTSSQLKPANVNLRPLATGVFAVSVHAGGASSGCVLSNGSLLTWGYNKYSQLGIETTVDQYTPQLVPFFSQHVQISDFSIGDRHMAAVDTNGELYTWGCNDEYQLGTGTSFPERKPTSIKIKGFQQFKKVRCGGDYTSAVTQNNQLYIWGTFVREYSSNTPKHFMDNVVDFDCSSDCGKHIIARTSNKEVWAFGWNRYGQSGSEEDQHIDTLPISKSKLITGYPAQVSTGSYHSALLYDNFPSFLAQLLWTKKANIISHMDNKHLSHYTKKYISYRDHNGDTITHLLAKKKYSYSSQEVQLLDGSQNNQEYLGPNLTELNDEGLPPFFYDASILEWPLKRFKSPINFITKDGDNCLHHFAKQGKIDEFEIAIKCGASHRLRNKNSERPFDLLDKKESFYIKKNYRIYEIGIVYTGENINLANGLKASLEENYISCCLIEFENQKTECYGYIFCVSKSSLSSAFHTNYLLNHVSKQPMISIWAEKTPIKDPSLESCIFRSQLVDFSTYDIYNDSFSILMDGIYNIFANETKTSSANDDEDVDSKLDDTSALSISGSESVFISFDPNKYKQFEPLFQFLQDNGIVIVPREKKVISSWVVIIIISESDFSPLIRDEISLAENRGKPIVPIYFQEKYLDEASRYTFSNSPIIQFNENGFKQLLLLIKLNFNLIHQTEKLLKLKNNK</sequence>
<feature type="repeat" description="RCC1" evidence="2">
    <location>
        <begin position="319"/>
        <end position="371"/>
    </location>
</feature>
<dbReference type="InParanoid" id="F1A0X8"/>
<dbReference type="FunCoup" id="F1A0X8">
    <property type="interactions" value="743"/>
</dbReference>
<dbReference type="STRING" id="5786.F1A0X8"/>
<dbReference type="OMA" id="PMISIWA"/>
<feature type="repeat" description="RCC1" evidence="2">
    <location>
        <begin position="223"/>
        <end position="274"/>
    </location>
</feature>
<dbReference type="eggNOG" id="KOG1426">
    <property type="taxonomic scope" value="Eukaryota"/>
</dbReference>
<evidence type="ECO:0000256" key="1">
    <source>
        <dbReference type="ARBA" id="ARBA00022737"/>
    </source>
</evidence>
<dbReference type="Proteomes" id="UP000001064">
    <property type="component" value="Unassembled WGS sequence"/>
</dbReference>